<feature type="domain" description="PRISE-like Rossmann-fold" evidence="1">
    <location>
        <begin position="31"/>
        <end position="313"/>
    </location>
</feature>
<dbReference type="PANTHER" id="PTHR32487">
    <property type="entry name" value="3-OXO-DELTA(4,5)-STEROID 5-BETA-REDUCTASE"/>
    <property type="match status" value="1"/>
</dbReference>
<dbReference type="InterPro" id="IPR036291">
    <property type="entry name" value="NAD(P)-bd_dom_sf"/>
</dbReference>
<dbReference type="EMBL" id="JAUBYV010000013">
    <property type="protein sequence ID" value="KAK2623585.1"/>
    <property type="molecule type" value="Genomic_DNA"/>
</dbReference>
<dbReference type="InterPro" id="IPR055222">
    <property type="entry name" value="PRISE-like_Rossmann-fold"/>
</dbReference>
<name>A0AAD9SVS5_9HELO</name>
<evidence type="ECO:0000313" key="3">
    <source>
        <dbReference type="Proteomes" id="UP001285354"/>
    </source>
</evidence>
<comment type="caution">
    <text evidence="2">The sequence shown here is derived from an EMBL/GenBank/DDBJ whole genome shotgun (WGS) entry which is preliminary data.</text>
</comment>
<dbReference type="Proteomes" id="UP001285354">
    <property type="component" value="Unassembled WGS sequence"/>
</dbReference>
<reference evidence="2" key="1">
    <citation type="submission" date="2023-06" db="EMBL/GenBank/DDBJ databases">
        <title>Draft genome of Marssonina rosae.</title>
        <authorList>
            <person name="Cheng Q."/>
        </authorList>
    </citation>
    <scope>NUCLEOTIDE SEQUENCE</scope>
    <source>
        <strain evidence="2">R4</strain>
    </source>
</reference>
<organism evidence="2 3">
    <name type="scientific">Diplocarpon rosae</name>
    <dbReference type="NCBI Taxonomy" id="946125"/>
    <lineage>
        <taxon>Eukaryota</taxon>
        <taxon>Fungi</taxon>
        <taxon>Dikarya</taxon>
        <taxon>Ascomycota</taxon>
        <taxon>Pezizomycotina</taxon>
        <taxon>Leotiomycetes</taxon>
        <taxon>Helotiales</taxon>
        <taxon>Drepanopezizaceae</taxon>
        <taxon>Diplocarpon</taxon>
    </lineage>
</organism>
<dbReference type="AlphaFoldDB" id="A0AAD9SVS5"/>
<protein>
    <recommendedName>
        <fullName evidence="1">PRISE-like Rossmann-fold domain-containing protein</fullName>
    </recommendedName>
</protein>
<dbReference type="SUPFAM" id="SSF51735">
    <property type="entry name" value="NAD(P)-binding Rossmann-fold domains"/>
    <property type="match status" value="1"/>
</dbReference>
<proteinExistence type="predicted"/>
<dbReference type="Pfam" id="PF22917">
    <property type="entry name" value="PRISE"/>
    <property type="match status" value="1"/>
</dbReference>
<dbReference type="PANTHER" id="PTHR32487:SF29">
    <property type="entry name" value="NAD-DEPENDENT EPIMERASE_DEHYDRATASE DOMAIN-CONTAINING PROTEIN"/>
    <property type="match status" value="1"/>
</dbReference>
<evidence type="ECO:0000313" key="2">
    <source>
        <dbReference type="EMBL" id="KAK2623585.1"/>
    </source>
</evidence>
<gene>
    <name evidence="2" type="ORF">QTJ16_007139</name>
</gene>
<dbReference type="Gene3D" id="3.40.50.720">
    <property type="entry name" value="NAD(P)-binding Rossmann-like Domain"/>
    <property type="match status" value="1"/>
</dbReference>
<evidence type="ECO:0000259" key="1">
    <source>
        <dbReference type="Pfam" id="PF22917"/>
    </source>
</evidence>
<accession>A0AAD9SVS5</accession>
<keyword evidence="3" id="KW-1185">Reference proteome</keyword>
<sequence length="442" mass="48963">MTTHRPKTQLIHSSEIYHGLPSYPPLKPQVAIVTGANGISGSHTLRVLAAAPERWSKIYALSRRPPPPKILESLAGGRERVEHVACDFLVPADEIAAALQERVSSVDVVFFYSYLQPAPPQGAAAWSNAAKLVDVNSALLQNFLQALALAQVRPKRFLLQTGAKNYGAHLGAALTPAVESDPRIALEPNFYYPQEDLLWEYCRREGVGWNVMRPSWIIGATTDAQMNITYGLGLYAAVQAYRREPLLFPGDLKAWETAHTHSSAQLTGYQSEHAVLEESMRDQAFNAVDGTPFSWGRLWPLLAGWYGTTAGRPELDRDKYQSITMPHSPPPRGWGPATTCRYTFTMTAWAGDPAVQQAWSEIVQKHGLDTSRNPFSRPEETFLFLDGALWAMERLNLSEMKCRKMGWHGVVDTSESIFTTLDEFSKLGLLPAMTVGESGVPL</sequence>
<dbReference type="CDD" id="cd08948">
    <property type="entry name" value="5beta-POR_like_SDR_a"/>
    <property type="match status" value="1"/>
</dbReference>